<organism evidence="2 3">
    <name type="scientific">Sphingomonas turrisvirgatae</name>
    <dbReference type="NCBI Taxonomy" id="1888892"/>
    <lineage>
        <taxon>Bacteria</taxon>
        <taxon>Pseudomonadati</taxon>
        <taxon>Pseudomonadota</taxon>
        <taxon>Alphaproteobacteria</taxon>
        <taxon>Sphingomonadales</taxon>
        <taxon>Sphingomonadaceae</taxon>
        <taxon>Sphingomonas</taxon>
    </lineage>
</organism>
<dbReference type="EMBL" id="MDDS01000013">
    <property type="protein sequence ID" value="ODP38634.1"/>
    <property type="molecule type" value="Genomic_DNA"/>
</dbReference>
<gene>
    <name evidence="2" type="ORF">BFL28_00950</name>
</gene>
<dbReference type="OrthoDB" id="7392124at2"/>
<proteinExistence type="predicted"/>
<evidence type="ECO:0000256" key="1">
    <source>
        <dbReference type="SAM" id="Coils"/>
    </source>
</evidence>
<dbReference type="AlphaFoldDB" id="A0A1E3LY49"/>
<evidence type="ECO:0008006" key="4">
    <source>
        <dbReference type="Google" id="ProtNLM"/>
    </source>
</evidence>
<reference evidence="2 3" key="1">
    <citation type="submission" date="2016-08" db="EMBL/GenBank/DDBJ databases">
        <title>Draft genome of the agarase producing Sphingomonas sp. MCT13.</title>
        <authorList>
            <person name="D'Andrea M.M."/>
            <person name="Rossolini G.M."/>
            <person name="Thaller M.C."/>
        </authorList>
    </citation>
    <scope>NUCLEOTIDE SEQUENCE [LARGE SCALE GENOMIC DNA]</scope>
    <source>
        <strain evidence="2 3">MCT13</strain>
    </source>
</reference>
<keyword evidence="1" id="KW-0175">Coiled coil</keyword>
<evidence type="ECO:0000313" key="2">
    <source>
        <dbReference type="EMBL" id="ODP38634.1"/>
    </source>
</evidence>
<feature type="coiled-coil region" evidence="1">
    <location>
        <begin position="52"/>
        <end position="79"/>
    </location>
</feature>
<dbReference type="Proteomes" id="UP000094487">
    <property type="component" value="Unassembled WGS sequence"/>
</dbReference>
<comment type="caution">
    <text evidence="2">The sequence shown here is derived from an EMBL/GenBank/DDBJ whole genome shotgun (WGS) entry which is preliminary data.</text>
</comment>
<dbReference type="RefSeq" id="WP_069319722.1">
    <property type="nucleotide sequence ID" value="NZ_MDDS01000013.1"/>
</dbReference>
<dbReference type="STRING" id="1888892.BFL28_00950"/>
<evidence type="ECO:0000313" key="3">
    <source>
        <dbReference type="Proteomes" id="UP000094487"/>
    </source>
</evidence>
<accession>A0A1E3LY49</accession>
<dbReference type="InterPro" id="IPR007475">
    <property type="entry name" value="UbiK"/>
</dbReference>
<keyword evidence="3" id="KW-1185">Reference proteome</keyword>
<name>A0A1E3LY49_9SPHN</name>
<sequence>MQSDNRVFDDFVKFVNGAAGTVAGMAREGEAAARERFKGFVGGMDFVARDEFEAVKAMAAAARDENDALRARIEALEAKLVGGVAAPTVKPARAKKGDADPAL</sequence>
<protein>
    <recommendedName>
        <fullName evidence="4">Pyrroline-5-carboxylate reductase</fullName>
    </recommendedName>
</protein>
<dbReference type="Pfam" id="PF04380">
    <property type="entry name" value="BMFP"/>
    <property type="match status" value="1"/>
</dbReference>